<proteinExistence type="predicted"/>
<dbReference type="GO" id="GO:0003887">
    <property type="term" value="F:DNA-directed DNA polymerase activity"/>
    <property type="evidence" value="ECO:0007669"/>
    <property type="project" value="UniProtKB-EC"/>
</dbReference>
<dbReference type="SUPFAM" id="SSF89562">
    <property type="entry name" value="RraA-like"/>
    <property type="match status" value="1"/>
</dbReference>
<dbReference type="InterPro" id="IPR007015">
    <property type="entry name" value="DNA_pol_V/MYBBP1A"/>
</dbReference>
<feature type="binding site" evidence="4">
    <location>
        <position position="1668"/>
    </location>
    <ligand>
        <name>Mg(2+)</name>
        <dbReference type="ChEBI" id="CHEBI:18420"/>
    </ligand>
</feature>
<evidence type="ECO:0000256" key="5">
    <source>
        <dbReference type="SAM" id="Coils"/>
    </source>
</evidence>
<evidence type="ECO:0000259" key="7">
    <source>
        <dbReference type="Pfam" id="PF00447"/>
    </source>
</evidence>
<keyword evidence="8" id="KW-0548">Nucleotidyltransferase</keyword>
<evidence type="ECO:0000256" key="6">
    <source>
        <dbReference type="SAM" id="MobiDB-lite"/>
    </source>
</evidence>
<dbReference type="InterPro" id="IPR036704">
    <property type="entry name" value="RraA/RraA-like_sf"/>
</dbReference>
<name>A0AAD8Y0U0_9STRA</name>
<dbReference type="EMBL" id="JATAAI010000028">
    <property type="protein sequence ID" value="KAK1736730.1"/>
    <property type="molecule type" value="Genomic_DNA"/>
</dbReference>
<dbReference type="PANTHER" id="PTHR13213:SF2">
    <property type="entry name" value="MYB-BINDING PROTEIN 1A"/>
    <property type="match status" value="1"/>
</dbReference>
<organism evidence="8 9">
    <name type="scientific">Skeletonema marinoi</name>
    <dbReference type="NCBI Taxonomy" id="267567"/>
    <lineage>
        <taxon>Eukaryota</taxon>
        <taxon>Sar</taxon>
        <taxon>Stramenopiles</taxon>
        <taxon>Ochrophyta</taxon>
        <taxon>Bacillariophyta</taxon>
        <taxon>Coscinodiscophyceae</taxon>
        <taxon>Thalassiosirophycidae</taxon>
        <taxon>Thalassiosirales</taxon>
        <taxon>Skeletonemataceae</taxon>
        <taxon>Skeletonema</taxon>
        <taxon>Skeletonema marinoi-dohrnii complex</taxon>
    </lineage>
</organism>
<comment type="cofactor">
    <cofactor evidence="4">
        <name>Mg(2+)</name>
        <dbReference type="ChEBI" id="CHEBI:18420"/>
    </cofactor>
</comment>
<keyword evidence="2" id="KW-0238">DNA-binding</keyword>
<evidence type="ECO:0000256" key="1">
    <source>
        <dbReference type="ARBA" id="ARBA00004123"/>
    </source>
</evidence>
<keyword evidence="4" id="KW-0479">Metal-binding</keyword>
<dbReference type="CDD" id="cd16841">
    <property type="entry name" value="RraA_family"/>
    <property type="match status" value="1"/>
</dbReference>
<evidence type="ECO:0000256" key="4">
    <source>
        <dbReference type="PIRSR" id="PIRSR605493-1"/>
    </source>
</evidence>
<feature type="compositionally biased region" description="Basic and acidic residues" evidence="6">
    <location>
        <begin position="1395"/>
        <end position="1408"/>
    </location>
</feature>
<feature type="coiled-coil region" evidence="5">
    <location>
        <begin position="1832"/>
        <end position="1859"/>
    </location>
</feature>
<dbReference type="Gene3D" id="1.10.10.10">
    <property type="entry name" value="Winged helix-like DNA-binding domain superfamily/Winged helix DNA-binding domain"/>
    <property type="match status" value="1"/>
</dbReference>
<dbReference type="Proteomes" id="UP001224775">
    <property type="component" value="Unassembled WGS sequence"/>
</dbReference>
<protein>
    <submittedName>
        <fullName evidence="8">DNA polymerase phi</fullName>
        <ecNumber evidence="8">2.7.7.7</ecNumber>
    </submittedName>
</protein>
<evidence type="ECO:0000256" key="2">
    <source>
        <dbReference type="ARBA" id="ARBA00023125"/>
    </source>
</evidence>
<feature type="compositionally biased region" description="Acidic residues" evidence="6">
    <location>
        <begin position="944"/>
        <end position="962"/>
    </location>
</feature>
<evidence type="ECO:0000313" key="8">
    <source>
        <dbReference type="EMBL" id="KAK1736730.1"/>
    </source>
</evidence>
<comment type="subcellular location">
    <subcellularLocation>
        <location evidence="1">Nucleus</location>
    </subcellularLocation>
</comment>
<dbReference type="InterPro" id="IPR036388">
    <property type="entry name" value="WH-like_DNA-bd_sf"/>
</dbReference>
<feature type="compositionally biased region" description="Acidic residues" evidence="6">
    <location>
        <begin position="40"/>
        <end position="53"/>
    </location>
</feature>
<gene>
    <name evidence="8" type="ORF">QTG54_012752</name>
</gene>
<reference evidence="8" key="1">
    <citation type="submission" date="2023-06" db="EMBL/GenBank/DDBJ databases">
        <title>Survivors Of The Sea: Transcriptome response of Skeletonema marinoi to long-term dormancy.</title>
        <authorList>
            <person name="Pinder M.I.M."/>
            <person name="Kourtchenko O."/>
            <person name="Robertson E.K."/>
            <person name="Larsson T."/>
            <person name="Maumus F."/>
            <person name="Osuna-Cruz C.M."/>
            <person name="Vancaester E."/>
            <person name="Stenow R."/>
            <person name="Vandepoele K."/>
            <person name="Ploug H."/>
            <person name="Bruchert V."/>
            <person name="Godhe A."/>
            <person name="Topel M."/>
        </authorList>
    </citation>
    <scope>NUCLEOTIDE SEQUENCE</scope>
    <source>
        <strain evidence="8">R05AC</strain>
    </source>
</reference>
<feature type="region of interest" description="Disordered" evidence="6">
    <location>
        <begin position="627"/>
        <end position="649"/>
    </location>
</feature>
<dbReference type="GO" id="GO:0043565">
    <property type="term" value="F:sequence-specific DNA binding"/>
    <property type="evidence" value="ECO:0007669"/>
    <property type="project" value="InterPro"/>
</dbReference>
<dbReference type="Pfam" id="PF00447">
    <property type="entry name" value="HSF_DNA-bind"/>
    <property type="match status" value="1"/>
</dbReference>
<keyword evidence="4" id="KW-0460">Magnesium</keyword>
<feature type="region of interest" description="Disordered" evidence="6">
    <location>
        <begin position="936"/>
        <end position="1006"/>
    </location>
</feature>
<dbReference type="GO" id="GO:0005730">
    <property type="term" value="C:nucleolus"/>
    <property type="evidence" value="ECO:0007669"/>
    <property type="project" value="InterPro"/>
</dbReference>
<feature type="coiled-coil region" evidence="5">
    <location>
        <begin position="1037"/>
        <end position="1067"/>
    </location>
</feature>
<keyword evidence="3" id="KW-0539">Nucleus</keyword>
<dbReference type="Pfam" id="PF04931">
    <property type="entry name" value="DNA_pol_phi"/>
    <property type="match status" value="1"/>
</dbReference>
<evidence type="ECO:0000256" key="3">
    <source>
        <dbReference type="ARBA" id="ARBA00023242"/>
    </source>
</evidence>
<feature type="compositionally biased region" description="Basic and acidic residues" evidence="6">
    <location>
        <begin position="54"/>
        <end position="67"/>
    </location>
</feature>
<feature type="region of interest" description="Disordered" evidence="6">
    <location>
        <begin position="1375"/>
        <end position="1416"/>
    </location>
</feature>
<dbReference type="GO" id="GO:0046872">
    <property type="term" value="F:metal ion binding"/>
    <property type="evidence" value="ECO:0007669"/>
    <property type="project" value="UniProtKB-KW"/>
</dbReference>
<keyword evidence="5" id="KW-0175">Coiled coil</keyword>
<feature type="domain" description="HSF-type DNA-binding" evidence="7">
    <location>
        <begin position="1443"/>
        <end position="1508"/>
    </location>
</feature>
<dbReference type="GO" id="GO:0003700">
    <property type="term" value="F:DNA-binding transcription factor activity"/>
    <property type="evidence" value="ECO:0007669"/>
    <property type="project" value="InterPro"/>
</dbReference>
<comment type="caution">
    <text evidence="8">The sequence shown here is derived from an EMBL/GenBank/DDBJ whole genome shotgun (WGS) entry which is preliminary data.</text>
</comment>
<feature type="compositionally biased region" description="Basic residues" evidence="6">
    <location>
        <begin position="633"/>
        <end position="642"/>
    </location>
</feature>
<dbReference type="Pfam" id="PF03737">
    <property type="entry name" value="RraA-like"/>
    <property type="match status" value="1"/>
</dbReference>
<keyword evidence="9" id="KW-1185">Reference proteome</keyword>
<dbReference type="Gene3D" id="3.50.30.40">
    <property type="entry name" value="Ribonuclease E inhibitor RraA/RraA-like"/>
    <property type="match status" value="1"/>
</dbReference>
<dbReference type="InterPro" id="IPR005493">
    <property type="entry name" value="RraA/RraA-like"/>
</dbReference>
<evidence type="ECO:0000313" key="9">
    <source>
        <dbReference type="Proteomes" id="UP001224775"/>
    </source>
</evidence>
<sequence>MARKGKKKAVQPPSPAADEHNMTEEESIDEEMKEIVDGAGESESESEGSDDEGESKTEGDKSTDTKSKRNNSNANKTSTTIPFMDTFYLLSSEDSSNERSIAARDLIHHCFFTDGGINYKDSAYALDRLFNGVCSGRAASRQGFASCLASFLRVAQSQGEDDFKTILKEHSESKQTDLDDAHPAIQIRQLLRETTDFDTVANGSGKSSGSNKNRFAGKVKGIEERDHVFGRLFGILAVVRSGMLKSAHDEVLTGYTSDLIELYHYKKWMKEPSVHALIELVSSLDNKKQITSLTNDFITPKLLHVQKKQKDVTAWLEQLTAEQIALVVHLQQLEGTKYAFPLDQPLLTKANSILSLSSALASTSSVVYPRCHVVWNAVWMYLTEESDGQRSLKAGKEYTKAIEDIIQHVVVEKLLGKEEGGPASTHERRSLALQIVCTLCASSDLEIVIPTTLIESVLCKEVVNTVFLNVLCASGRLGKRKANVDGTDNSEHHLKPLTTSSLNELVNRCCECGDAERQVTFAKAFLSTDPHFDMKTKTDSVASILMMYGAGQKLEEDEMKQRKELWEKYLSFLEEEIVSAESLHSATAHIELMYKLAKCDLAHAPADDARRVVRFFMSAAFFDCSNLSSPSSTKKKQSKKKSPTAELPQELSSGLRIHELLKSRNLTSISHDARKVMSARFYSLLSDFTKVLNAQGRRKNDTEFYGKVSRPETIYRALSEICGISTLLESSGAKKYSSKDADESDDQMEESRKSMLKVQAIANEALVKECDGKGDAESLRAKSVFATSCASLMMSLFMQLSSCGNPDTSDNEADEDDEEDITEAVHEFIADLADAVTSFCELMDGNANAGDGDEDENPLAAAAGLLVNILSSPVGGEDADNNVVQASASKLTRETVKLAWSGIIAAMNALHERQECIKILLNEDVMTILIESVCGEDTNGADQKDDESIDESDDVSSDDEEVGSSVFADANNMEMDLDEVENTSSKDSDNEEASSKETDDDSVELDPSQLENMLLEDSDAEMSDSGPHGVLEHHAGADKALAQLIKLKQEARKASQTERERVELCNQLRCATLLESLFSASVLKNSWMPIEAVLGSIAPILRYRKVLAKNIQSSTSSGQSKKALDEKNAILDKLSMLLKDRVSKYRCRSEDSDVSEVAMKASSEICEEMKRSVNSADCSCCSIALITSVRCIPNSEENEEVKDIYIRLINDWATRKASKIHSCVFEDLIKRMPSLASVVLITPLSEASQSGHSAFIKCESVRLLASIFHGCSTDETLSDKARSIMKESSSNAAKSLSEALADPSLQKAKHRDEVLHATKHFVNFAKDQKDGVLTESDLSSLRESLSAAGKKCKSKGMKQMCKKVCEVISDDVPRRTDDKAKRSKSAKTPKNTSKGKSDDNNTSLKEDECSITGTDLTDGNAKQVIQNDESSVQSQSQPHETTFPQQLMDLIESETTDDNAVTVHGQKAIEWLSTGDKFIIRDKAALESCVLPKYFNNKCKYMSFVRKLYRSASVHLAALGRGAGKAKKPDLTEHQQNGDVKDIIKRLQKLGTGPLCDADKGHKLTSSTSDDPDLKKYKGLNLMDTDVMKLRHAPKQSGGVMIGVARTVQLPRPNDFLAVLSALTKLSAGDVLVVNTGGSTRAVAGSLFTTEATRRGVNGIVVDGPIRDVAELECFAYSTKITPYAGTVQHVGEGVDVSSVQCAGVTVNPGDIIFGDSDGVLCGSVDTFSACLHDAEHIVAAEQRLIEGMKVGNSLHSMTNFDEHFAARKEGRESSLTFKDLRTVKFTGIDSVEVSNNNGEIDEEIVDEEVDDELVDEEVEAVDNTLEREREREQQKKIVDELKAKVKALEQIAPKVIQKKWIKNPNGKKGGTQAWPHHVVLLIMEWLSNRTPPSCIAANIVSLCSIIMPSADIALELPTTPYIRTVRSLLVVVTKTLAAYTVARVPRFHQIYTDGTTRRQTELINMLIGYVTDEGLKNVTLDNMIISPGASTVRSRTTNS</sequence>
<feature type="compositionally biased region" description="Basic and acidic residues" evidence="6">
    <location>
        <begin position="984"/>
        <end position="997"/>
    </location>
</feature>
<accession>A0AAD8Y0U0</accession>
<dbReference type="EC" id="2.7.7.7" evidence="8"/>
<feature type="region of interest" description="Disordered" evidence="6">
    <location>
        <begin position="1"/>
        <end position="77"/>
    </location>
</feature>
<feature type="binding site" evidence="4">
    <location>
        <position position="1667"/>
    </location>
    <ligand>
        <name>substrate</name>
    </ligand>
</feature>
<dbReference type="InterPro" id="IPR000232">
    <property type="entry name" value="HSF_DNA-bd"/>
</dbReference>
<keyword evidence="8" id="KW-0808">Transferase</keyword>
<dbReference type="PANTHER" id="PTHR13213">
    <property type="entry name" value="MYB-BINDING PROTEIN 1A FAMILY MEMBER"/>
    <property type="match status" value="1"/>
</dbReference>